<dbReference type="EMBL" id="CP027806">
    <property type="protein sequence ID" value="AXI99539.1"/>
    <property type="molecule type" value="Genomic_DNA"/>
</dbReference>
<proteinExistence type="predicted"/>
<dbReference type="SUPFAM" id="SSF82693">
    <property type="entry name" value="Multidrug efflux transporter AcrB pore domain, PN1, PN2, PC1 and PC2 subdomains"/>
    <property type="match status" value="2"/>
</dbReference>
<dbReference type="Gene3D" id="1.20.1640.10">
    <property type="entry name" value="Multidrug efflux transporter AcrB transmembrane domain"/>
    <property type="match status" value="4"/>
</dbReference>
<name>A0A345UGD8_9BACT</name>
<dbReference type="Gene3D" id="3.30.70.1440">
    <property type="entry name" value="Multidrug efflux transporter AcrB pore domain"/>
    <property type="match status" value="1"/>
</dbReference>
<feature type="transmembrane region" description="Helical" evidence="1">
    <location>
        <begin position="1135"/>
        <end position="1159"/>
    </location>
</feature>
<dbReference type="SUPFAM" id="SSF82866">
    <property type="entry name" value="Multidrug efflux transporter AcrB transmembrane domain"/>
    <property type="match status" value="2"/>
</dbReference>
<accession>A0A345UGD8</accession>
<dbReference type="InterPro" id="IPR027463">
    <property type="entry name" value="AcrB_DN_DC_subdom"/>
</dbReference>
<feature type="transmembrane region" description="Helical" evidence="1">
    <location>
        <begin position="530"/>
        <end position="549"/>
    </location>
</feature>
<dbReference type="InterPro" id="IPR001036">
    <property type="entry name" value="Acrflvin-R"/>
</dbReference>
<feature type="transmembrane region" description="Helical" evidence="1">
    <location>
        <begin position="581"/>
        <end position="600"/>
    </location>
</feature>
<dbReference type="PANTHER" id="PTHR32063:SF19">
    <property type="entry name" value="CATION EFFLUX SYSTEM PROTEIN CUSA"/>
    <property type="match status" value="1"/>
</dbReference>
<dbReference type="Gene3D" id="3.30.70.1320">
    <property type="entry name" value="Multidrug efflux transporter AcrB pore domain like"/>
    <property type="match status" value="1"/>
</dbReference>
<dbReference type="Gene3D" id="3.30.2090.10">
    <property type="entry name" value="Multidrug efflux transporter AcrB TolC docking domain, DN and DC subdomains"/>
    <property type="match status" value="2"/>
</dbReference>
<keyword evidence="3" id="KW-1185">Reference proteome</keyword>
<feature type="transmembrane region" description="Helical" evidence="1">
    <location>
        <begin position="1217"/>
        <end position="1242"/>
    </location>
</feature>
<feature type="transmembrane region" description="Helical" evidence="1">
    <location>
        <begin position="463"/>
        <end position="484"/>
    </location>
</feature>
<feature type="transmembrane region" description="Helical" evidence="1">
    <location>
        <begin position="389"/>
        <end position="409"/>
    </location>
</feature>
<dbReference type="Gene3D" id="3.30.70.1430">
    <property type="entry name" value="Multidrug efflux transporter AcrB pore domain"/>
    <property type="match status" value="2"/>
</dbReference>
<gene>
    <name evidence="2" type="ORF">CYPRO_0252</name>
</gene>
<dbReference type="PANTHER" id="PTHR32063">
    <property type="match status" value="1"/>
</dbReference>
<feature type="transmembrane region" description="Helical" evidence="1">
    <location>
        <begin position="646"/>
        <end position="665"/>
    </location>
</feature>
<feature type="transmembrane region" description="Helical" evidence="1">
    <location>
        <begin position="1087"/>
        <end position="1108"/>
    </location>
</feature>
<feature type="transmembrane region" description="Helical" evidence="1">
    <location>
        <begin position="366"/>
        <end position="382"/>
    </location>
</feature>
<dbReference type="PRINTS" id="PR00702">
    <property type="entry name" value="ACRIFLAVINRP"/>
</dbReference>
<feature type="transmembrane region" description="Helical" evidence="1">
    <location>
        <begin position="555"/>
        <end position="574"/>
    </location>
</feature>
<sequence length="1266" mass="139363">MLDRLIRFFIENRLIAVLLLLLLTGWGLATSPFNWDLGIWPRNPVAVDAIPDIGDNQQIVFTEWPGRSPQDIEDQITYPLTTQLLGLPGVRTVRSNSMFGFSAINIIFEDGVDFYWSRARILEQLSALPSALLPGDVQPTLGPAATALGQVIWYTLQGLDPDGNPAGGWDLDELRSIQDFQVKYALSSASGVAEVASIGGFVREYQVDIDPVRMRERGVTVTQIANAVRQSNLDVGARTLEMNRAEYVVRGLGYIRSLEDIENSVVTVTNNVPVLIRDVAEVSTGPAQRRGMLDLEGAEAVGGVVVARFGENPLQVIEAVKARMDEIAPGLPVRVLEDGTRSQVSIVPFYDRSELILETLGTLEQALSLQILITLIVIIAIVMHLRAALLVSALMPVAVLISFILMSWFGVEANVVALAGIAISIGTVVDMGIILTENMLRQLEEANPGESRMEVIARAAQEVSPAVVTALLTTIISFLPVFLLEAQEGRLFGPLAFTKTFVLVAALIIVLTIIPAFASWLFTRNFNSGLLRKSGSVLLVILGIAAFWVQPWAGFILLGLGITALLRTFTPELLSEKFTGLANTVIIVLGLSWLMSDSWLPLGAENSRLLNTLFLVAVIALVLLTFWGFMRGYARALRFFMYRKPLFFVLPALLLLLGGLSWLGFDRLFQAPASVAESVGWDIRSSSGWQSAAQTFPGLNREFMPRLDEGSFLLMPTTMPHAGMAEVAEMVQIMDMRVASIPEVSGVLGKIGRVESALDPAPISMFENVVNYLPEFKLDDRGRRVRFQVDREGNFVRDENGDLIPDRRGRFYRQWRDHIRSVDDIWNEVVQAATIPGVTSAPKLQPIETRIIMLQTGMRANIGIRVSGPDLQTIDDFSRELEGLVRSVDGVRAASVFADRVVGKPYLEIDLDRHALARHGLTVQQVQEVISIAIGGMPLTTTVEGRHRYDVRVRYAREYRDNPDALARVLVPAPDGSQIPLGQLADIRFVTGPMSIRSENTFLNSYVTFDAMAGFSAVEVAADVERSLQRNIRNGSLNVPAGVSFVIEGEFRNQQRAAQRLLVIIPVTLLLIFLLIYFQFRSATQTGIIFSSIALVWAGGFLMLWLWAQPWFMNFSLFGADIRALFGMGTVNLSVAVWVGFLALFGIGVDDGVVQATYLRQFFARERPQGRAAIIETAIKAGLRRVRPCLMTTATTLLALLPILTSPGRGSEIMTPMAIPLFGGVLFLLLSLFLVPILYAMVAEHRPQLFAAPSPETPQLKETDHA</sequence>
<keyword evidence="1" id="KW-1133">Transmembrane helix</keyword>
<feature type="transmembrane region" description="Helical" evidence="1">
    <location>
        <begin position="1189"/>
        <end position="1205"/>
    </location>
</feature>
<dbReference type="OrthoDB" id="9758757at2"/>
<dbReference type="RefSeq" id="WP_114985650.1">
    <property type="nucleotide sequence ID" value="NZ_CP027806.1"/>
</dbReference>
<reference evidence="2 3" key="1">
    <citation type="submission" date="2018-03" db="EMBL/GenBank/DDBJ databases">
        <title>Phenotypic and genomic properties of Cyclonatronum proteinivorum gen. nov., sp. nov., a haloalkaliphilic bacteroidete from soda lakes possessing Na+-translocating rhodopsin.</title>
        <authorList>
            <person name="Toshchakov S.V."/>
            <person name="Korzhenkov A."/>
            <person name="Samarov N.I."/>
            <person name="Kublanov I.V."/>
            <person name="Muntyan M.S."/>
            <person name="Sorokin D.Y."/>
        </authorList>
    </citation>
    <scope>NUCLEOTIDE SEQUENCE [LARGE SCALE GENOMIC DNA]</scope>
    <source>
        <strain evidence="2 3">Omega</strain>
    </source>
</reference>
<organism evidence="2 3">
    <name type="scientific">Cyclonatronum proteinivorum</name>
    <dbReference type="NCBI Taxonomy" id="1457365"/>
    <lineage>
        <taxon>Bacteria</taxon>
        <taxon>Pseudomonadati</taxon>
        <taxon>Balneolota</taxon>
        <taxon>Balneolia</taxon>
        <taxon>Balneolales</taxon>
        <taxon>Cyclonatronaceae</taxon>
        <taxon>Cyclonatronum</taxon>
    </lineage>
</organism>
<dbReference type="GO" id="GO:0042910">
    <property type="term" value="F:xenobiotic transmembrane transporter activity"/>
    <property type="evidence" value="ECO:0007669"/>
    <property type="project" value="TreeGrafter"/>
</dbReference>
<evidence type="ECO:0000313" key="3">
    <source>
        <dbReference type="Proteomes" id="UP000254808"/>
    </source>
</evidence>
<keyword evidence="1" id="KW-0812">Transmembrane</keyword>
<dbReference type="Pfam" id="PF00873">
    <property type="entry name" value="ACR_tran"/>
    <property type="match status" value="2"/>
</dbReference>
<keyword evidence="1" id="KW-0472">Membrane</keyword>
<feature type="transmembrane region" description="Helical" evidence="1">
    <location>
        <begin position="612"/>
        <end position="634"/>
    </location>
</feature>
<feature type="transmembrane region" description="Helical" evidence="1">
    <location>
        <begin position="415"/>
        <end position="435"/>
    </location>
</feature>
<protein>
    <submittedName>
        <fullName evidence="2">Cu(I)/Ag(I) efflux system membrane protein CusA/SilA</fullName>
    </submittedName>
</protein>
<feature type="transmembrane region" description="Helical" evidence="1">
    <location>
        <begin position="496"/>
        <end position="518"/>
    </location>
</feature>
<dbReference type="Proteomes" id="UP000254808">
    <property type="component" value="Chromosome"/>
</dbReference>
<dbReference type="AlphaFoldDB" id="A0A345UGD8"/>
<evidence type="ECO:0000313" key="2">
    <source>
        <dbReference type="EMBL" id="AXI99539.1"/>
    </source>
</evidence>
<feature type="transmembrane region" description="Helical" evidence="1">
    <location>
        <begin position="1061"/>
        <end position="1080"/>
    </location>
</feature>
<dbReference type="SUPFAM" id="SSF82714">
    <property type="entry name" value="Multidrug efflux transporter AcrB TolC docking domain, DN and DC subdomains"/>
    <property type="match status" value="2"/>
</dbReference>
<dbReference type="KEGG" id="cprv:CYPRO_0252"/>
<dbReference type="GO" id="GO:0005886">
    <property type="term" value="C:plasma membrane"/>
    <property type="evidence" value="ECO:0007669"/>
    <property type="project" value="TreeGrafter"/>
</dbReference>
<evidence type="ECO:0000256" key="1">
    <source>
        <dbReference type="SAM" id="Phobius"/>
    </source>
</evidence>